<dbReference type="Pfam" id="PF14214">
    <property type="entry name" value="Helitron_like_N"/>
    <property type="match status" value="1"/>
</dbReference>
<feature type="compositionally biased region" description="Basic and acidic residues" evidence="1">
    <location>
        <begin position="7"/>
        <end position="16"/>
    </location>
</feature>
<dbReference type="Proteomes" id="UP000499080">
    <property type="component" value="Unassembled WGS sequence"/>
</dbReference>
<feature type="region of interest" description="Disordered" evidence="1">
    <location>
        <begin position="1"/>
        <end position="52"/>
    </location>
</feature>
<dbReference type="InterPro" id="IPR025476">
    <property type="entry name" value="Helitron_helicase-like"/>
</dbReference>
<proteinExistence type="predicted"/>
<sequence>MTAEETEERRSDDRLRAITSRNNESFEVKNQHQASDRLRTLNSRATESNEQRERRIHCNALGNQNRIEAETFDARRRLQLEKVRQGTLRASNWLYLKDEALHYDPNLDYPNFPQIVIGSMSSKCTFCGALKFEAEASGLCCSNGKVSLPELPELPEPLKSLMEGNHPKSKEFLSMIRKYNSSFQVTSFGTSLPMLDSTGFMPTFRIQSQVYHKAGSLMSLPNEEAKFLQIYFLGNEETEVKRRYKKPIEGHERVFNTPALNEVAIIIAGNDFEERDIVLTMRSNELKNICITHISYDALQYPLTFPRGEDGYTINITQVEPGTSNQINKIVSAIAYRLMVRSTENRLLNYRQFLHQYLVDMYAKIEAERLLFIRLNQKKLRVDEYIHLKDAITNDSDPANHGKFVILPSTFTGCPRNMHEYAQDAITYVRHGGKPSLFITYIFNPNCKEMAQNLTNGQSKTDRHDLVARIFQQKLIKFMNVLVKGQVFGSVKYWLYSIEWQKRGLPHSHILIWLTNTLKPNQIDDNISAEFPILQLTKTFITSRLKIWCMAHAALSIVCHHGFIYSIKKMRELYKS</sequence>
<accession>A0A4Y2VPZ7</accession>
<organism evidence="3 4">
    <name type="scientific">Araneus ventricosus</name>
    <name type="common">Orbweaver spider</name>
    <name type="synonym">Epeira ventricosa</name>
    <dbReference type="NCBI Taxonomy" id="182803"/>
    <lineage>
        <taxon>Eukaryota</taxon>
        <taxon>Metazoa</taxon>
        <taxon>Ecdysozoa</taxon>
        <taxon>Arthropoda</taxon>
        <taxon>Chelicerata</taxon>
        <taxon>Arachnida</taxon>
        <taxon>Araneae</taxon>
        <taxon>Araneomorphae</taxon>
        <taxon>Entelegynae</taxon>
        <taxon>Araneoidea</taxon>
        <taxon>Araneidae</taxon>
        <taxon>Araneus</taxon>
    </lineage>
</organism>
<reference evidence="3 4" key="1">
    <citation type="journal article" date="2019" name="Sci. Rep.">
        <title>Orb-weaving spider Araneus ventricosus genome elucidates the spidroin gene catalogue.</title>
        <authorList>
            <person name="Kono N."/>
            <person name="Nakamura H."/>
            <person name="Ohtoshi R."/>
            <person name="Moran D.A.P."/>
            <person name="Shinohara A."/>
            <person name="Yoshida Y."/>
            <person name="Fujiwara M."/>
            <person name="Mori M."/>
            <person name="Tomita M."/>
            <person name="Arakawa K."/>
        </authorList>
    </citation>
    <scope>NUCLEOTIDE SEQUENCE [LARGE SCALE GENOMIC DNA]</scope>
</reference>
<gene>
    <name evidence="3" type="ORF">AVEN_210475_1</name>
</gene>
<keyword evidence="4" id="KW-1185">Reference proteome</keyword>
<evidence type="ECO:0000313" key="4">
    <source>
        <dbReference type="Proteomes" id="UP000499080"/>
    </source>
</evidence>
<comment type="caution">
    <text evidence="3">The sequence shown here is derived from an EMBL/GenBank/DDBJ whole genome shotgun (WGS) entry which is preliminary data.</text>
</comment>
<name>A0A4Y2VPZ7_ARAVE</name>
<protein>
    <recommendedName>
        <fullName evidence="2">Helitron helicase-like domain-containing protein</fullName>
    </recommendedName>
</protein>
<feature type="domain" description="Helitron helicase-like" evidence="2">
    <location>
        <begin position="335"/>
        <end position="512"/>
    </location>
</feature>
<evidence type="ECO:0000259" key="2">
    <source>
        <dbReference type="Pfam" id="PF14214"/>
    </source>
</evidence>
<evidence type="ECO:0000256" key="1">
    <source>
        <dbReference type="SAM" id="MobiDB-lite"/>
    </source>
</evidence>
<dbReference type="PANTHER" id="PTHR45786">
    <property type="entry name" value="DNA BINDING PROTEIN-LIKE"/>
    <property type="match status" value="1"/>
</dbReference>
<evidence type="ECO:0000313" key="3">
    <source>
        <dbReference type="EMBL" id="GBO25850.1"/>
    </source>
</evidence>
<dbReference type="OrthoDB" id="6436573at2759"/>
<dbReference type="PANTHER" id="PTHR45786:SF74">
    <property type="entry name" value="ATP-DEPENDENT DNA HELICASE"/>
    <property type="match status" value="1"/>
</dbReference>
<dbReference type="EMBL" id="BGPR01048834">
    <property type="protein sequence ID" value="GBO25850.1"/>
    <property type="molecule type" value="Genomic_DNA"/>
</dbReference>
<feature type="compositionally biased region" description="Basic and acidic residues" evidence="1">
    <location>
        <begin position="24"/>
        <end position="39"/>
    </location>
</feature>
<dbReference type="AlphaFoldDB" id="A0A4Y2VPZ7"/>